<feature type="transmembrane region" description="Helical" evidence="8">
    <location>
        <begin position="82"/>
        <end position="102"/>
    </location>
</feature>
<evidence type="ECO:0000313" key="11">
    <source>
        <dbReference type="Proteomes" id="UP000178129"/>
    </source>
</evidence>
<comment type="caution">
    <text evidence="10">The sequence shown here is derived from an EMBL/GenBank/DDBJ whole genome shotgun (WGS) entry which is preliminary data.</text>
</comment>
<dbReference type="InterPro" id="IPR004841">
    <property type="entry name" value="AA-permease/SLC12A_dom"/>
</dbReference>
<dbReference type="EMBL" id="FJUW01000007">
    <property type="protein sequence ID" value="CZS93463.1"/>
    <property type="molecule type" value="Genomic_DNA"/>
</dbReference>
<evidence type="ECO:0000256" key="7">
    <source>
        <dbReference type="SAM" id="MobiDB-lite"/>
    </source>
</evidence>
<dbReference type="AlphaFoldDB" id="A0A1E1K5W3"/>
<sequence length="558" mass="60106">MSNQFIHKGDEESASGPKDIRNPHPRSISSGSNGFTTGVDDGVGEVNRALKHRHLQMIGIGGAIGTGLWLGTGYALTTAGPAGLLIGFLLLGLAMIGVMESLGEMASMFPGSGSFPHFAGRFVDPALGFCVGINYAYGNAISFAAELSACAVVLQYWPDNGVSPAGWISILYLPSIVIIAAPVRFYGESEFYCSIMKILAFIVIVVTSVVVDLGGAPTGSRLGFTYWNNPGPWVQYSGIAGLGGRFLGVLSAIINAAYTYSGAECVILVAGETKNPVREIPRVVKKVWFRILFFYILGVILVGMLVSSADPLLVSADDASGSPYVIAFRNAGIPTLPHIINAVILVSAWSAGNSYAYASARTLYSMALSGRFPKIFTKVNRFGLPWVAAALTLAIGALAYLSISSGASKVFLWLSALTAQGALLNWGSICLSHLRFRAALRANGMEPDDLPYRSKWLPYGSWYGMFCCYILAFLSGFSVFVTGQWDTATFFANYLSIGIYGGCFLGWKLVKRTSFVKAAEIDLIHGRSTSKGHKEIRTIEKEEDRLKSPLRRAYEWIL</sequence>
<dbReference type="Pfam" id="PF00324">
    <property type="entry name" value="AA_permease"/>
    <property type="match status" value="1"/>
</dbReference>
<keyword evidence="6 8" id="KW-0472">Membrane</keyword>
<feature type="transmembrane region" description="Helical" evidence="8">
    <location>
        <begin position="379"/>
        <end position="404"/>
    </location>
</feature>
<feature type="transmembrane region" description="Helical" evidence="8">
    <location>
        <begin position="462"/>
        <end position="485"/>
    </location>
</feature>
<keyword evidence="4" id="KW-0029">Amino-acid transport</keyword>
<dbReference type="GO" id="GO:0015171">
    <property type="term" value="F:amino acid transmembrane transporter activity"/>
    <property type="evidence" value="ECO:0007669"/>
    <property type="project" value="TreeGrafter"/>
</dbReference>
<gene>
    <name evidence="10" type="ORF">RCO7_10551</name>
</gene>
<feature type="region of interest" description="Disordered" evidence="7">
    <location>
        <begin position="1"/>
        <end position="36"/>
    </location>
</feature>
<evidence type="ECO:0000259" key="9">
    <source>
        <dbReference type="Pfam" id="PF00324"/>
    </source>
</evidence>
<dbReference type="InterPro" id="IPR050524">
    <property type="entry name" value="APC_YAT"/>
</dbReference>
<keyword evidence="3 8" id="KW-0812">Transmembrane</keyword>
<feature type="transmembrane region" description="Helical" evidence="8">
    <location>
        <begin position="57"/>
        <end position="76"/>
    </location>
</feature>
<evidence type="ECO:0000313" key="10">
    <source>
        <dbReference type="EMBL" id="CZS93463.1"/>
    </source>
</evidence>
<reference evidence="11" key="1">
    <citation type="submission" date="2016-03" db="EMBL/GenBank/DDBJ databases">
        <authorList>
            <person name="Ploux O."/>
        </authorList>
    </citation>
    <scope>NUCLEOTIDE SEQUENCE [LARGE SCALE GENOMIC DNA]</scope>
    <source>
        <strain evidence="11">UK7</strain>
    </source>
</reference>
<dbReference type="PANTHER" id="PTHR43341:SF21">
    <property type="entry name" value="GENERAL AMINO ACID PERMEASE-RELATED"/>
    <property type="match status" value="1"/>
</dbReference>
<dbReference type="PROSITE" id="PS00218">
    <property type="entry name" value="AMINO_ACID_PERMEASE_1"/>
    <property type="match status" value="1"/>
</dbReference>
<accession>A0A1E1K5W3</accession>
<protein>
    <submittedName>
        <fullName evidence="10">Related to general amino acid permease</fullName>
    </submittedName>
</protein>
<organism evidence="10 11">
    <name type="scientific">Rhynchosporium graminicola</name>
    <dbReference type="NCBI Taxonomy" id="2792576"/>
    <lineage>
        <taxon>Eukaryota</taxon>
        <taxon>Fungi</taxon>
        <taxon>Dikarya</taxon>
        <taxon>Ascomycota</taxon>
        <taxon>Pezizomycotina</taxon>
        <taxon>Leotiomycetes</taxon>
        <taxon>Helotiales</taxon>
        <taxon>Ploettnerulaceae</taxon>
        <taxon>Rhynchosporium</taxon>
    </lineage>
</organism>
<dbReference type="InParanoid" id="A0A1E1K5W3"/>
<keyword evidence="11" id="KW-1185">Reference proteome</keyword>
<feature type="transmembrane region" description="Helical" evidence="8">
    <location>
        <begin position="165"/>
        <end position="186"/>
    </location>
</feature>
<comment type="subcellular location">
    <subcellularLocation>
        <location evidence="1">Membrane</location>
        <topology evidence="1">Multi-pass membrane protein</topology>
    </subcellularLocation>
</comment>
<feature type="transmembrane region" description="Helical" evidence="8">
    <location>
        <begin position="287"/>
        <end position="306"/>
    </location>
</feature>
<dbReference type="PANTHER" id="PTHR43341">
    <property type="entry name" value="AMINO ACID PERMEASE"/>
    <property type="match status" value="1"/>
</dbReference>
<feature type="transmembrane region" description="Helical" evidence="8">
    <location>
        <begin position="339"/>
        <end position="358"/>
    </location>
</feature>
<dbReference type="STRING" id="914237.A0A1E1K5W3"/>
<keyword evidence="5 8" id="KW-1133">Transmembrane helix</keyword>
<feature type="transmembrane region" description="Helical" evidence="8">
    <location>
        <begin position="198"/>
        <end position="216"/>
    </location>
</feature>
<dbReference type="GO" id="GO:0016020">
    <property type="term" value="C:membrane"/>
    <property type="evidence" value="ECO:0007669"/>
    <property type="project" value="UniProtKB-SubCell"/>
</dbReference>
<dbReference type="FunFam" id="1.20.1740.10:FF:000006">
    <property type="entry name" value="General amino acid permease"/>
    <property type="match status" value="1"/>
</dbReference>
<dbReference type="InterPro" id="IPR004840">
    <property type="entry name" value="Amino_acid_permease_CS"/>
</dbReference>
<dbReference type="PIRSF" id="PIRSF006060">
    <property type="entry name" value="AA_transporter"/>
    <property type="match status" value="1"/>
</dbReference>
<dbReference type="Gene3D" id="1.20.1740.10">
    <property type="entry name" value="Amino acid/polyamine transporter I"/>
    <property type="match status" value="1"/>
</dbReference>
<evidence type="ECO:0000256" key="4">
    <source>
        <dbReference type="ARBA" id="ARBA00022970"/>
    </source>
</evidence>
<evidence type="ECO:0000256" key="6">
    <source>
        <dbReference type="ARBA" id="ARBA00023136"/>
    </source>
</evidence>
<feature type="compositionally biased region" description="Polar residues" evidence="7">
    <location>
        <begin position="27"/>
        <end position="36"/>
    </location>
</feature>
<dbReference type="Proteomes" id="UP000178129">
    <property type="component" value="Unassembled WGS sequence"/>
</dbReference>
<evidence type="ECO:0000256" key="2">
    <source>
        <dbReference type="ARBA" id="ARBA00022448"/>
    </source>
</evidence>
<proteinExistence type="predicted"/>
<feature type="transmembrane region" description="Helical" evidence="8">
    <location>
        <begin position="410"/>
        <end position="431"/>
    </location>
</feature>
<evidence type="ECO:0000256" key="3">
    <source>
        <dbReference type="ARBA" id="ARBA00022692"/>
    </source>
</evidence>
<feature type="transmembrane region" description="Helical" evidence="8">
    <location>
        <begin position="491"/>
        <end position="510"/>
    </location>
</feature>
<evidence type="ECO:0000256" key="5">
    <source>
        <dbReference type="ARBA" id="ARBA00022989"/>
    </source>
</evidence>
<feature type="transmembrane region" description="Helical" evidence="8">
    <location>
        <begin position="236"/>
        <end position="258"/>
    </location>
</feature>
<name>A0A1E1K5W3_9HELO</name>
<evidence type="ECO:0000256" key="1">
    <source>
        <dbReference type="ARBA" id="ARBA00004141"/>
    </source>
</evidence>
<feature type="domain" description="Amino acid permease/ SLC12A" evidence="9">
    <location>
        <begin position="54"/>
        <end position="517"/>
    </location>
</feature>
<evidence type="ECO:0000256" key="8">
    <source>
        <dbReference type="SAM" id="Phobius"/>
    </source>
</evidence>
<keyword evidence="2" id="KW-0813">Transport</keyword>